<dbReference type="EMBL" id="AP017312">
    <property type="protein sequence ID" value="BAU27751.1"/>
    <property type="molecule type" value="Genomic_DNA"/>
</dbReference>
<keyword evidence="2" id="KW-1185">Reference proteome</keyword>
<sequence length="56" mass="6939">MKYLVEKIIQFRDQRNWKQFHNLDLLQQKDLKYITNVKENWSLEHKYGFGGRRRGA</sequence>
<reference evidence="1 2" key="1">
    <citation type="submission" date="2015-12" db="EMBL/GenBank/DDBJ databases">
        <title>Genome sequence of Aneurinibacillus soli.</title>
        <authorList>
            <person name="Lee J.S."/>
            <person name="Lee K.C."/>
            <person name="Kim K.K."/>
            <person name="Lee B.W."/>
        </authorList>
    </citation>
    <scope>NUCLEOTIDE SEQUENCE [LARGE SCALE GENOMIC DNA]</scope>
    <source>
        <strain evidence="1 2">CB4</strain>
    </source>
</reference>
<evidence type="ECO:0000313" key="2">
    <source>
        <dbReference type="Proteomes" id="UP000217696"/>
    </source>
</evidence>
<organism evidence="1 2">
    <name type="scientific">Aneurinibacillus soli</name>
    <dbReference type="NCBI Taxonomy" id="1500254"/>
    <lineage>
        <taxon>Bacteria</taxon>
        <taxon>Bacillati</taxon>
        <taxon>Bacillota</taxon>
        <taxon>Bacilli</taxon>
        <taxon>Bacillales</taxon>
        <taxon>Paenibacillaceae</taxon>
        <taxon>Aneurinibacillus group</taxon>
        <taxon>Aneurinibacillus</taxon>
    </lineage>
</organism>
<protein>
    <submittedName>
        <fullName evidence="1">Uncharacterized protein</fullName>
    </submittedName>
</protein>
<dbReference type="RefSeq" id="WP_157737901.1">
    <property type="nucleotide sequence ID" value="NZ_QJSZ01000002.1"/>
</dbReference>
<dbReference type="KEGG" id="asoc:CB4_01925"/>
<dbReference type="Proteomes" id="UP000217696">
    <property type="component" value="Chromosome"/>
</dbReference>
<dbReference type="AlphaFoldDB" id="A0A0U5BC39"/>
<evidence type="ECO:0000313" key="1">
    <source>
        <dbReference type="EMBL" id="BAU27751.1"/>
    </source>
</evidence>
<name>A0A0U5BC39_9BACL</name>
<proteinExistence type="predicted"/>
<accession>A0A0U5BC39</accession>
<gene>
    <name evidence="1" type="ORF">CB4_01925</name>
</gene>